<dbReference type="GO" id="GO:0004478">
    <property type="term" value="F:methionine adenosyltransferase activity"/>
    <property type="evidence" value="ECO:0007669"/>
    <property type="project" value="InterPro"/>
</dbReference>
<gene>
    <name evidence="4" type="ORF">SAMN04488129_1196</name>
</gene>
<dbReference type="GO" id="GO:0046872">
    <property type="term" value="F:metal ion binding"/>
    <property type="evidence" value="ECO:0007669"/>
    <property type="project" value="UniProtKB-KW"/>
</dbReference>
<accession>A0A1H7U0B1</accession>
<dbReference type="GO" id="GO:0006556">
    <property type="term" value="P:S-adenosylmethionine biosynthetic process"/>
    <property type="evidence" value="ECO:0007669"/>
    <property type="project" value="InterPro"/>
</dbReference>
<protein>
    <submittedName>
        <fullName evidence="4">S-adenosylmethionine synthetase, N-terminal domain</fullName>
    </submittedName>
</protein>
<dbReference type="Pfam" id="PF00438">
    <property type="entry name" value="S-AdoMet_synt_N"/>
    <property type="match status" value="1"/>
</dbReference>
<dbReference type="STRING" id="650850.SAMN04488129_1196"/>
<dbReference type="SUPFAM" id="SSF55973">
    <property type="entry name" value="S-adenosylmethionine synthetase"/>
    <property type="match status" value="1"/>
</dbReference>
<dbReference type="PANTHER" id="PTHR11964">
    <property type="entry name" value="S-ADENOSYLMETHIONINE SYNTHETASE"/>
    <property type="match status" value="1"/>
</dbReference>
<reference evidence="5" key="1">
    <citation type="submission" date="2016-10" db="EMBL/GenBank/DDBJ databases">
        <authorList>
            <person name="Varghese N."/>
            <person name="Submissions S."/>
        </authorList>
    </citation>
    <scope>NUCLEOTIDE SEQUENCE [LARGE SCALE GENOMIC DNA]</scope>
    <source>
        <strain evidence="5">CGMCC 1.9150</strain>
    </source>
</reference>
<evidence type="ECO:0000313" key="5">
    <source>
        <dbReference type="Proteomes" id="UP000198807"/>
    </source>
</evidence>
<dbReference type="EMBL" id="FOBC01000019">
    <property type="protein sequence ID" value="SEL90096.1"/>
    <property type="molecule type" value="Genomic_DNA"/>
</dbReference>
<evidence type="ECO:0000256" key="2">
    <source>
        <dbReference type="SAM" id="MobiDB-lite"/>
    </source>
</evidence>
<dbReference type="GO" id="GO:0005524">
    <property type="term" value="F:ATP binding"/>
    <property type="evidence" value="ECO:0007669"/>
    <property type="project" value="InterPro"/>
</dbReference>
<name>A0A1H7U0B1_9GAMM</name>
<evidence type="ECO:0000259" key="3">
    <source>
        <dbReference type="Pfam" id="PF00438"/>
    </source>
</evidence>
<dbReference type="InterPro" id="IPR022636">
    <property type="entry name" value="S-AdoMet_synthetase_sfam"/>
</dbReference>
<organism evidence="4 5">
    <name type="scientific">Halomonas daqiaonensis</name>
    <dbReference type="NCBI Taxonomy" id="650850"/>
    <lineage>
        <taxon>Bacteria</taxon>
        <taxon>Pseudomonadati</taxon>
        <taxon>Pseudomonadota</taxon>
        <taxon>Gammaproteobacteria</taxon>
        <taxon>Oceanospirillales</taxon>
        <taxon>Halomonadaceae</taxon>
        <taxon>Halomonas</taxon>
    </lineage>
</organism>
<dbReference type="Gene3D" id="3.30.300.10">
    <property type="match status" value="1"/>
</dbReference>
<dbReference type="InterPro" id="IPR022628">
    <property type="entry name" value="S-AdoMet_synt_N"/>
</dbReference>
<feature type="region of interest" description="Disordered" evidence="2">
    <location>
        <begin position="1"/>
        <end position="20"/>
    </location>
</feature>
<dbReference type="InterPro" id="IPR002133">
    <property type="entry name" value="S-AdoMet_synthetase"/>
</dbReference>
<dbReference type="Proteomes" id="UP000198807">
    <property type="component" value="Unassembled WGS sequence"/>
</dbReference>
<dbReference type="RefSeq" id="WP_211607350.1">
    <property type="nucleotide sequence ID" value="NZ_FOBC01000019.1"/>
</dbReference>
<feature type="domain" description="S-adenosylmethionine synthetase N-terminal" evidence="3">
    <location>
        <begin position="5"/>
        <end position="61"/>
    </location>
</feature>
<evidence type="ECO:0000313" key="4">
    <source>
        <dbReference type="EMBL" id="SEL90096.1"/>
    </source>
</evidence>
<keyword evidence="5" id="KW-1185">Reference proteome</keyword>
<sequence>MSRHYLFTSESVSDGHPDKLADRMSDAVLDRCLTLDSSARVACETLLTRELVVVAGELGLSSPALHRQVLDEV</sequence>
<evidence type="ECO:0000256" key="1">
    <source>
        <dbReference type="ARBA" id="ARBA00022723"/>
    </source>
</evidence>
<keyword evidence="1" id="KW-0479">Metal-binding</keyword>
<dbReference type="AlphaFoldDB" id="A0A1H7U0B1"/>
<proteinExistence type="predicted"/>